<reference evidence="2" key="1">
    <citation type="submission" date="2021-03" db="EMBL/GenBank/DDBJ databases">
        <title>Comparative genomics and phylogenomic investigation of the class Geoglossomycetes provide insights into ecological specialization and systematics.</title>
        <authorList>
            <person name="Melie T."/>
            <person name="Pirro S."/>
            <person name="Miller A.N."/>
            <person name="Quandt A."/>
        </authorList>
    </citation>
    <scope>NUCLEOTIDE SEQUENCE</scope>
    <source>
        <strain evidence="2">CAQ_001_2017</strain>
    </source>
</reference>
<protein>
    <submittedName>
        <fullName evidence="2">Uncharacterized protein</fullName>
    </submittedName>
</protein>
<evidence type="ECO:0000313" key="3">
    <source>
        <dbReference type="Proteomes" id="UP000750711"/>
    </source>
</evidence>
<accession>A0A9P8LC84</accession>
<dbReference type="Proteomes" id="UP000750711">
    <property type="component" value="Unassembled WGS sequence"/>
</dbReference>
<gene>
    <name evidence="2" type="ORF">GP486_003873</name>
</gene>
<evidence type="ECO:0000313" key="2">
    <source>
        <dbReference type="EMBL" id="KAH0559608.1"/>
    </source>
</evidence>
<dbReference type="EMBL" id="JAGHQM010000558">
    <property type="protein sequence ID" value="KAH0559608.1"/>
    <property type="molecule type" value="Genomic_DNA"/>
</dbReference>
<comment type="caution">
    <text evidence="2">The sequence shown here is derived from an EMBL/GenBank/DDBJ whole genome shotgun (WGS) entry which is preliminary data.</text>
</comment>
<dbReference type="AlphaFoldDB" id="A0A9P8LC84"/>
<sequence length="336" mass="37696">MLSISKSSIREHASSYQSILSDAPGLLCLKSLLEQEDSKSPSKAVLNKLLAPDFRDFENAGERSKSRDDVIQLILTRALCYSQYQTDLIHAWCLPNTTIKSTQTVLYESLRFVLFHGDKKWIRIAVAGRLEVRCTSGRGGKQGEITLRRLTLDLNQFWKRKAELSPPQTLLAPTSSPQPQRRSVYELPDDFVLSSGRPSPRHSPVPEEPVQVSAEQPQRVPLMAPYVPVLPPVIEPGPPLVVGASPPLPRGHDAPIPLRSVLADRLSKRLSILGDIFKTRPDVVQNPEQTGYDVVQDQEETWHDVVPDRGWSQTLSYQQSAPSSIPYHEEELYTHM</sequence>
<keyword evidence="3" id="KW-1185">Reference proteome</keyword>
<name>A0A9P8LC84_9PEZI</name>
<proteinExistence type="predicted"/>
<evidence type="ECO:0000256" key="1">
    <source>
        <dbReference type="SAM" id="MobiDB-lite"/>
    </source>
</evidence>
<organism evidence="2 3">
    <name type="scientific">Trichoglossum hirsutum</name>
    <dbReference type="NCBI Taxonomy" id="265104"/>
    <lineage>
        <taxon>Eukaryota</taxon>
        <taxon>Fungi</taxon>
        <taxon>Dikarya</taxon>
        <taxon>Ascomycota</taxon>
        <taxon>Pezizomycotina</taxon>
        <taxon>Geoglossomycetes</taxon>
        <taxon>Geoglossales</taxon>
        <taxon>Geoglossaceae</taxon>
        <taxon>Trichoglossum</taxon>
    </lineage>
</organism>
<feature type="region of interest" description="Disordered" evidence="1">
    <location>
        <begin position="193"/>
        <end position="213"/>
    </location>
</feature>